<proteinExistence type="predicted"/>
<sequence>SATEFSRLPLPATPENIQRGIRYTDSLYGSGGTMMTEGIRQAFNVPVPEAMPLS</sequence>
<name>A0A176S4F6_9GAMM</name>
<evidence type="ECO:0000313" key="2">
    <source>
        <dbReference type="Proteomes" id="UP000076962"/>
    </source>
</evidence>
<accession>A0A176S4F6</accession>
<gene>
    <name evidence="1" type="ORF">THIOM_001415</name>
</gene>
<feature type="non-terminal residue" evidence="1">
    <location>
        <position position="1"/>
    </location>
</feature>
<dbReference type="Proteomes" id="UP000076962">
    <property type="component" value="Unassembled WGS sequence"/>
</dbReference>
<reference evidence="1 2" key="1">
    <citation type="submission" date="2016-05" db="EMBL/GenBank/DDBJ databases">
        <title>Single-cell genome of chain-forming Candidatus Thiomargarita nelsonii and comparison to other large sulfur-oxidizing bacteria.</title>
        <authorList>
            <person name="Winkel M."/>
            <person name="Salman V."/>
            <person name="Woyke T."/>
            <person name="Schulz-Vogt H."/>
            <person name="Richter M."/>
            <person name="Flood B."/>
            <person name="Bailey J."/>
            <person name="Amann R."/>
            <person name="Mussmann M."/>
        </authorList>
    </citation>
    <scope>NUCLEOTIDE SEQUENCE [LARGE SCALE GENOMIC DNA]</scope>
    <source>
        <strain evidence="1 2">THI036</strain>
    </source>
</reference>
<dbReference type="AlphaFoldDB" id="A0A176S4F6"/>
<evidence type="ECO:0000313" key="1">
    <source>
        <dbReference type="EMBL" id="OAD22769.1"/>
    </source>
</evidence>
<organism evidence="1 2">
    <name type="scientific">Candidatus Thiomargarita nelsonii</name>
    <dbReference type="NCBI Taxonomy" id="1003181"/>
    <lineage>
        <taxon>Bacteria</taxon>
        <taxon>Pseudomonadati</taxon>
        <taxon>Pseudomonadota</taxon>
        <taxon>Gammaproteobacteria</taxon>
        <taxon>Thiotrichales</taxon>
        <taxon>Thiotrichaceae</taxon>
        <taxon>Thiomargarita</taxon>
    </lineage>
</organism>
<comment type="caution">
    <text evidence="1">The sequence shown here is derived from an EMBL/GenBank/DDBJ whole genome shotgun (WGS) entry which is preliminary data.</text>
</comment>
<keyword evidence="2" id="KW-1185">Reference proteome</keyword>
<dbReference type="EMBL" id="LUTY01000751">
    <property type="protein sequence ID" value="OAD22769.1"/>
    <property type="molecule type" value="Genomic_DNA"/>
</dbReference>
<protein>
    <submittedName>
        <fullName evidence="1">Uncharacterized protein</fullName>
    </submittedName>
</protein>